<evidence type="ECO:0000313" key="3">
    <source>
        <dbReference type="Proteomes" id="UP001606210"/>
    </source>
</evidence>
<dbReference type="Proteomes" id="UP001606210">
    <property type="component" value="Unassembled WGS sequence"/>
</dbReference>
<dbReference type="Gene3D" id="1.25.40.10">
    <property type="entry name" value="Tetratricopeptide repeat domain"/>
    <property type="match status" value="1"/>
</dbReference>
<name>A0ABW7FAC3_9BURK</name>
<accession>A0ABW7FAC3</accession>
<sequence length="923" mass="100678">MYTHVGFFLGPRLQLGQMELQDGNHAAALSQLQRAVSYIQLLQASPNGVAKRWPEVKYLEEAEVMVAECLHKLQQRDQAAETYAKVIERLRQAQPGKPTVLATALHSSAALAAEQRDMALARRYMRESAELSLTLPGVTADLIADRLKALLQVAAVDPGADGARELVNQALEAARRSDLVRGLPASHLELLNAALAFHMKTGDLQSARQTLEASQPVDAAAAAAASGLSLALVLRQLELAARLGDEDPFHDGWEAIRHQATSLPAAQRDVFAEHARAMAWESIDAAIAELGQEGDRAFRAREVTELSASLLVPLLEPENPRSRFVRLQEGFWQLMTIDTPSARLSFENLLQQDTGTAEDAWLRAFATLMLGWVHALQRHDDVAIALGKDALNAFRSQQAAGTVADCSRACVDIARLALTGEGMAYRMLTDWLIRAGRLSEAQQLLLVLREDELAESMRWGSALPSSDSRAALTGLELDRFRGFYRLREQQAALAHERLQLQAQQAAGRLDGAGRARLQQISRLEAEELKPAVSRFLQGLDSAMAVNADTVVVQNSASVRAEATQIQRDIDKWAREAPLARAVGVQYLVGRENLSILVTVPGLSPIARQLPIPRAELYNAVYTAQTLMRTPLSAPNLLRPALQRLHALLLAPIENDLRRMGTHTLLLSLDDRLRQLPFAALIGTDGRHVIEDYAIALYNEATSGMPTPGRSRDWRVAAMGTSKAVGGLPALMAVPAELAEVVRVSRSGGQTFLDGQFTRATLDRALTQRSTAPFNVLHLASHFVLRPGDAGASTLFLGDGTSISLAEISRRQFDFRGFELVVYSACETGVAGGRTANGMEMESLSALTRRQGAATVLGTLWKVSDTSVARAMATFYDQSARGGDSLADTLRQTQLAMLRGERGTSASHRHPFHWAPFVLMGNWR</sequence>
<dbReference type="SUPFAM" id="SSF48452">
    <property type="entry name" value="TPR-like"/>
    <property type="match status" value="1"/>
</dbReference>
<organism evidence="2 3">
    <name type="scientific">Pelomonas parva</name>
    <dbReference type="NCBI Taxonomy" id="3299032"/>
    <lineage>
        <taxon>Bacteria</taxon>
        <taxon>Pseudomonadati</taxon>
        <taxon>Pseudomonadota</taxon>
        <taxon>Betaproteobacteria</taxon>
        <taxon>Burkholderiales</taxon>
        <taxon>Sphaerotilaceae</taxon>
        <taxon>Roseateles</taxon>
    </lineage>
</organism>
<proteinExistence type="predicted"/>
<protein>
    <submittedName>
        <fullName evidence="2">CHAT domain-containing protein</fullName>
    </submittedName>
</protein>
<comment type="caution">
    <text evidence="2">The sequence shown here is derived from an EMBL/GenBank/DDBJ whole genome shotgun (WGS) entry which is preliminary data.</text>
</comment>
<reference evidence="2 3" key="1">
    <citation type="submission" date="2024-08" db="EMBL/GenBank/DDBJ databases">
        <authorList>
            <person name="Lu H."/>
        </authorList>
    </citation>
    <scope>NUCLEOTIDE SEQUENCE [LARGE SCALE GENOMIC DNA]</scope>
    <source>
        <strain evidence="2 3">LYH14W</strain>
    </source>
</reference>
<dbReference type="EMBL" id="JBIGHV010000013">
    <property type="protein sequence ID" value="MFG6433581.1"/>
    <property type="molecule type" value="Genomic_DNA"/>
</dbReference>
<feature type="domain" description="CHAT" evidence="1">
    <location>
        <begin position="639"/>
        <end position="921"/>
    </location>
</feature>
<gene>
    <name evidence="2" type="ORF">ACG00Y_26985</name>
</gene>
<evidence type="ECO:0000313" key="2">
    <source>
        <dbReference type="EMBL" id="MFG6433581.1"/>
    </source>
</evidence>
<keyword evidence="3" id="KW-1185">Reference proteome</keyword>
<dbReference type="Pfam" id="PF12770">
    <property type="entry name" value="CHAT"/>
    <property type="match status" value="1"/>
</dbReference>
<dbReference type="InterPro" id="IPR024983">
    <property type="entry name" value="CHAT_dom"/>
</dbReference>
<dbReference type="InterPro" id="IPR011990">
    <property type="entry name" value="TPR-like_helical_dom_sf"/>
</dbReference>
<evidence type="ECO:0000259" key="1">
    <source>
        <dbReference type="Pfam" id="PF12770"/>
    </source>
</evidence>